<evidence type="ECO:0000256" key="1">
    <source>
        <dbReference type="SAM" id="SignalP"/>
    </source>
</evidence>
<reference evidence="2 3" key="1">
    <citation type="submission" date="2018-03" db="EMBL/GenBank/DDBJ databases">
        <title>Genome sequencing of Weissella confusa isolates.</title>
        <authorList>
            <person name="Kajala I."/>
            <person name="Baruah R."/>
            <person name="Bergsveinson J."/>
            <person name="Juvonen R."/>
            <person name="Ziola B."/>
        </authorList>
    </citation>
    <scope>NUCLEOTIDE SEQUENCE [LARGE SCALE GENOMIC DNA]</scope>
    <source>
        <strain evidence="2 3">VTT E-062653</strain>
    </source>
</reference>
<sequence length="384" mass="39397">MNMRNKKLLLVTIASLSMIGVTVTTQTDPVAASPYASGVETEAVNNPKEIVINLVDEAGNPVTWTQTNGENGGSSIEYLNQDGDLTGMSLIPLPDNLVANSAITADQGYIYSVNDGKFYVDLSAISGSVAHFTLNVDQDGVAQSDVVTGTDSVPAEPQYVTSSAVVPNEPQYMTSSAMVPNEPQYMSSSAVVPNEPIVAPVGPVAPHSGASIADLVPATSATPADVTAKSEGSQASHINKPVMQKSDTSVSVAPNVIAQAASVATTTPVTASNVVSTSTPVVATPIASVVGSVANAGNQTNLATNQTSGSSVQSTPASVNATQTQVQVQAVRKPDLISSISDLPKASIWTDKARTFSAISIGMSVVAVAAQFLMTKLGFIKSFL</sequence>
<name>A0A4Z0RWP4_WEICO</name>
<dbReference type="RefSeq" id="WP_135519247.1">
    <property type="nucleotide sequence ID" value="NZ_PVSN01000035.1"/>
</dbReference>
<keyword evidence="1" id="KW-0732">Signal</keyword>
<feature type="signal peptide" evidence="1">
    <location>
        <begin position="1"/>
        <end position="27"/>
    </location>
</feature>
<dbReference type="AlphaFoldDB" id="A0A4Z0RWP4"/>
<comment type="caution">
    <text evidence="2">The sequence shown here is derived from an EMBL/GenBank/DDBJ whole genome shotgun (WGS) entry which is preliminary data.</text>
</comment>
<organism evidence="2 3">
    <name type="scientific">Weissella confusa</name>
    <name type="common">Lactobacillus confusus</name>
    <dbReference type="NCBI Taxonomy" id="1583"/>
    <lineage>
        <taxon>Bacteria</taxon>
        <taxon>Bacillati</taxon>
        <taxon>Bacillota</taxon>
        <taxon>Bacilli</taxon>
        <taxon>Lactobacillales</taxon>
        <taxon>Lactobacillaceae</taxon>
        <taxon>Weissella</taxon>
    </lineage>
</organism>
<evidence type="ECO:0000313" key="3">
    <source>
        <dbReference type="Proteomes" id="UP000297646"/>
    </source>
</evidence>
<dbReference type="OrthoDB" id="10009225at2"/>
<protein>
    <submittedName>
        <fullName evidence="2">Uncharacterized protein</fullName>
    </submittedName>
</protein>
<dbReference type="Proteomes" id="UP000297646">
    <property type="component" value="Unassembled WGS sequence"/>
</dbReference>
<gene>
    <name evidence="2" type="ORF">C6P11_05305</name>
</gene>
<accession>A0A4Z0RWP4</accession>
<proteinExistence type="predicted"/>
<feature type="chain" id="PRO_5038612953" evidence="1">
    <location>
        <begin position="28"/>
        <end position="384"/>
    </location>
</feature>
<dbReference type="EMBL" id="PVSN01000035">
    <property type="protein sequence ID" value="TGE72871.1"/>
    <property type="molecule type" value="Genomic_DNA"/>
</dbReference>
<evidence type="ECO:0000313" key="2">
    <source>
        <dbReference type="EMBL" id="TGE72871.1"/>
    </source>
</evidence>